<accession>A0AAE0Y944</accession>
<reference evidence="1" key="1">
    <citation type="journal article" date="2023" name="G3 (Bethesda)">
        <title>A reference genome for the long-term kleptoplast-retaining sea slug Elysia crispata morphotype clarki.</title>
        <authorList>
            <person name="Eastman K.E."/>
            <person name="Pendleton A.L."/>
            <person name="Shaikh M.A."/>
            <person name="Suttiyut T."/>
            <person name="Ogas R."/>
            <person name="Tomko P."/>
            <person name="Gavelis G."/>
            <person name="Widhalm J.R."/>
            <person name="Wisecaver J.H."/>
        </authorList>
    </citation>
    <scope>NUCLEOTIDE SEQUENCE</scope>
    <source>
        <strain evidence="1">ECLA1</strain>
    </source>
</reference>
<dbReference type="EMBL" id="JAWDGP010006687">
    <property type="protein sequence ID" value="KAK3736775.1"/>
    <property type="molecule type" value="Genomic_DNA"/>
</dbReference>
<proteinExistence type="predicted"/>
<dbReference type="Proteomes" id="UP001283361">
    <property type="component" value="Unassembled WGS sequence"/>
</dbReference>
<dbReference type="AlphaFoldDB" id="A0AAE0Y944"/>
<evidence type="ECO:0000313" key="2">
    <source>
        <dbReference type="Proteomes" id="UP001283361"/>
    </source>
</evidence>
<gene>
    <name evidence="1" type="ORF">RRG08_056907</name>
</gene>
<protein>
    <submittedName>
        <fullName evidence="1">Uncharacterized protein</fullName>
    </submittedName>
</protein>
<evidence type="ECO:0000313" key="1">
    <source>
        <dbReference type="EMBL" id="KAK3736775.1"/>
    </source>
</evidence>
<comment type="caution">
    <text evidence="1">The sequence shown here is derived from an EMBL/GenBank/DDBJ whole genome shotgun (WGS) entry which is preliminary data.</text>
</comment>
<organism evidence="1 2">
    <name type="scientific">Elysia crispata</name>
    <name type="common">lettuce slug</name>
    <dbReference type="NCBI Taxonomy" id="231223"/>
    <lineage>
        <taxon>Eukaryota</taxon>
        <taxon>Metazoa</taxon>
        <taxon>Spiralia</taxon>
        <taxon>Lophotrochozoa</taxon>
        <taxon>Mollusca</taxon>
        <taxon>Gastropoda</taxon>
        <taxon>Heterobranchia</taxon>
        <taxon>Euthyneura</taxon>
        <taxon>Panpulmonata</taxon>
        <taxon>Sacoglossa</taxon>
        <taxon>Placobranchoidea</taxon>
        <taxon>Plakobranchidae</taxon>
        <taxon>Elysia</taxon>
    </lineage>
</organism>
<name>A0AAE0Y944_9GAST</name>
<keyword evidence="2" id="KW-1185">Reference proteome</keyword>
<sequence length="76" mass="8300">MSSGIRRDDIKHLSSGDVCYCCCCCCDCDSDGIEESSMSRSRLPLVTSSSGKRILVLLSLLGDATVEILEMFVFLK</sequence>